<evidence type="ECO:0008006" key="4">
    <source>
        <dbReference type="Google" id="ProtNLM"/>
    </source>
</evidence>
<feature type="transmembrane region" description="Helical" evidence="1">
    <location>
        <begin position="66"/>
        <end position="85"/>
    </location>
</feature>
<proteinExistence type="predicted"/>
<evidence type="ECO:0000313" key="2">
    <source>
        <dbReference type="EMBL" id="KGM03984.1"/>
    </source>
</evidence>
<feature type="transmembrane region" description="Helical" evidence="1">
    <location>
        <begin position="34"/>
        <end position="54"/>
    </location>
</feature>
<dbReference type="EMBL" id="AXNT01000001">
    <property type="protein sequence ID" value="KGM03984.1"/>
    <property type="molecule type" value="Genomic_DNA"/>
</dbReference>
<evidence type="ECO:0000313" key="3">
    <source>
        <dbReference type="Proteomes" id="UP000029833"/>
    </source>
</evidence>
<name>A0A0A0BDL6_9CELL</name>
<feature type="transmembrane region" description="Helical" evidence="1">
    <location>
        <begin position="141"/>
        <end position="164"/>
    </location>
</feature>
<keyword evidence="1" id="KW-0812">Transmembrane</keyword>
<reference evidence="2 3" key="1">
    <citation type="submission" date="2013-10" db="EMBL/GenBank/DDBJ databases">
        <authorList>
            <person name="Wang G."/>
            <person name="Zhuang W."/>
        </authorList>
    </citation>
    <scope>NUCLEOTIDE SEQUENCE [LARGE SCALE GENOMIC DNA]</scope>
    <source>
        <strain evidence="2 3">DSM 20118</strain>
    </source>
</reference>
<accession>A0A0A0BDL6</accession>
<sequence>MADPRGEQTVFADYVTDLVTAEDSRRASLEARGASVITASGGLVALFFALSALVTRQEGFTLPGGPRALLAVATAAFVAAAVLAIGTSVPSRARLVDPGELARQLPALWRRDDDFARRKTTMSRLVELVDTQRGNDVRARLLLAAITCQVSGVLLVAASVLLILGSPASR</sequence>
<organism evidence="2 3">
    <name type="scientific">Cellulomonas cellasea DSM 20118</name>
    <dbReference type="NCBI Taxonomy" id="1408250"/>
    <lineage>
        <taxon>Bacteria</taxon>
        <taxon>Bacillati</taxon>
        <taxon>Actinomycetota</taxon>
        <taxon>Actinomycetes</taxon>
        <taxon>Micrococcales</taxon>
        <taxon>Cellulomonadaceae</taxon>
        <taxon>Cellulomonas</taxon>
    </lineage>
</organism>
<gene>
    <name evidence="2" type="ORF">Q760_00090</name>
</gene>
<protein>
    <recommendedName>
        <fullName evidence="4">Integral membrane plasmid transfer protein</fullName>
    </recommendedName>
</protein>
<keyword evidence="1" id="KW-1133">Transmembrane helix</keyword>
<keyword evidence="3" id="KW-1185">Reference proteome</keyword>
<dbReference type="STRING" id="1408250.Q760_00090"/>
<dbReference type="AlphaFoldDB" id="A0A0A0BDL6"/>
<keyword evidence="1" id="KW-0472">Membrane</keyword>
<comment type="caution">
    <text evidence="2">The sequence shown here is derived from an EMBL/GenBank/DDBJ whole genome shotgun (WGS) entry which is preliminary data.</text>
</comment>
<dbReference type="RefSeq" id="WP_034624214.1">
    <property type="nucleotide sequence ID" value="NZ_AXNT01000001.1"/>
</dbReference>
<dbReference type="OrthoDB" id="9992169at2"/>
<dbReference type="Proteomes" id="UP000029833">
    <property type="component" value="Unassembled WGS sequence"/>
</dbReference>
<evidence type="ECO:0000256" key="1">
    <source>
        <dbReference type="SAM" id="Phobius"/>
    </source>
</evidence>